<keyword evidence="3" id="KW-1185">Reference proteome</keyword>
<evidence type="ECO:0000256" key="1">
    <source>
        <dbReference type="SAM" id="MobiDB-lite"/>
    </source>
</evidence>
<name>A0ABQ8VID8_9AGAR</name>
<reference evidence="2" key="1">
    <citation type="submission" date="2022-08" db="EMBL/GenBank/DDBJ databases">
        <title>A Global Phylogenomic Analysis of the Shiitake Genus Lentinula.</title>
        <authorList>
            <consortium name="DOE Joint Genome Institute"/>
            <person name="Sierra-Patev S."/>
            <person name="Min B."/>
            <person name="Naranjo-Ortiz M."/>
            <person name="Looney B."/>
            <person name="Konkel Z."/>
            <person name="Slot J.C."/>
            <person name="Sakamoto Y."/>
            <person name="Steenwyk J.L."/>
            <person name="Rokas A."/>
            <person name="Carro J."/>
            <person name="Camarero S."/>
            <person name="Ferreira P."/>
            <person name="Molpeceres G."/>
            <person name="Ruiz-Duenas F.J."/>
            <person name="Serrano A."/>
            <person name="Henrissat B."/>
            <person name="Drula E."/>
            <person name="Hughes K.W."/>
            <person name="Mata J.L."/>
            <person name="Ishikawa N.K."/>
            <person name="Vargas-Isla R."/>
            <person name="Ushijima S."/>
            <person name="Smith C.A."/>
            <person name="Ahrendt S."/>
            <person name="Andreopoulos W."/>
            <person name="He G."/>
            <person name="Labutti K."/>
            <person name="Lipzen A."/>
            <person name="Ng V."/>
            <person name="Riley R."/>
            <person name="Sandor L."/>
            <person name="Barry K."/>
            <person name="Martinez A.T."/>
            <person name="Xiao Y."/>
            <person name="Gibbons J.G."/>
            <person name="Terashima K."/>
            <person name="Grigoriev I.V."/>
            <person name="Hibbett D.S."/>
        </authorList>
    </citation>
    <scope>NUCLEOTIDE SEQUENCE</scope>
    <source>
        <strain evidence="2">RHP3577 ss4</strain>
    </source>
</reference>
<gene>
    <name evidence="2" type="ORF">C8R41DRAFT_292903</name>
</gene>
<evidence type="ECO:0008006" key="4">
    <source>
        <dbReference type="Google" id="ProtNLM"/>
    </source>
</evidence>
<feature type="region of interest" description="Disordered" evidence="1">
    <location>
        <begin position="121"/>
        <end position="164"/>
    </location>
</feature>
<evidence type="ECO:0000313" key="2">
    <source>
        <dbReference type="EMBL" id="KAJ4495405.1"/>
    </source>
</evidence>
<proteinExistence type="predicted"/>
<comment type="caution">
    <text evidence="2">The sequence shown here is derived from an EMBL/GenBank/DDBJ whole genome shotgun (WGS) entry which is preliminary data.</text>
</comment>
<feature type="compositionally biased region" description="Polar residues" evidence="1">
    <location>
        <begin position="154"/>
        <end position="164"/>
    </location>
</feature>
<dbReference type="Proteomes" id="UP001150217">
    <property type="component" value="Unassembled WGS sequence"/>
</dbReference>
<dbReference type="EMBL" id="JANVFT010000030">
    <property type="protein sequence ID" value="KAJ4495405.1"/>
    <property type="molecule type" value="Genomic_DNA"/>
</dbReference>
<feature type="compositionally biased region" description="Polar residues" evidence="1">
    <location>
        <begin position="46"/>
        <end position="64"/>
    </location>
</feature>
<accession>A0ABQ8VID8</accession>
<evidence type="ECO:0000313" key="3">
    <source>
        <dbReference type="Proteomes" id="UP001150217"/>
    </source>
</evidence>
<organism evidence="2 3">
    <name type="scientific">Lentinula lateritia</name>
    <dbReference type="NCBI Taxonomy" id="40482"/>
    <lineage>
        <taxon>Eukaryota</taxon>
        <taxon>Fungi</taxon>
        <taxon>Dikarya</taxon>
        <taxon>Basidiomycota</taxon>
        <taxon>Agaricomycotina</taxon>
        <taxon>Agaricomycetes</taxon>
        <taxon>Agaricomycetidae</taxon>
        <taxon>Agaricales</taxon>
        <taxon>Marasmiineae</taxon>
        <taxon>Omphalotaceae</taxon>
        <taxon>Lentinula</taxon>
    </lineage>
</organism>
<sequence length="282" mass="30746">MWALSAVPRLFLLQPMEPGENSQTQTPYSPLNNLITSQLTSTFSDSANTFPDVSPSSTFKNETPASKVGERQTCSVRRCLRLLPPDSTKKMCENCRLNHRRYSRDKRRKRKLEKAALIKKILSKDGQGAPSEGSGVDHCATDDAEPSTREEQTETGFPATSPTVISQVPIISDPQLLASQSFPSSSSALAGALGPTSFDINSSAHSVPMNDIHDIPPTPGVNDSVPEPMLATNEVFDTSRCCSVKGCTFLLSRKSYLPIVVNMLSVNLLIYSGLFLQDVYSM</sequence>
<protein>
    <recommendedName>
        <fullName evidence="4">GATA-type domain-containing protein</fullName>
    </recommendedName>
</protein>
<feature type="region of interest" description="Disordered" evidence="1">
    <location>
        <begin position="46"/>
        <end position="70"/>
    </location>
</feature>